<feature type="compositionally biased region" description="Basic and acidic residues" evidence="3">
    <location>
        <begin position="10"/>
        <end position="19"/>
    </location>
</feature>
<feature type="region of interest" description="Disordered" evidence="3">
    <location>
        <begin position="506"/>
        <end position="665"/>
    </location>
</feature>
<evidence type="ECO:0000313" key="6">
    <source>
        <dbReference type="Proteomes" id="UP001229421"/>
    </source>
</evidence>
<feature type="compositionally biased region" description="Basic and acidic residues" evidence="3">
    <location>
        <begin position="634"/>
        <end position="656"/>
    </location>
</feature>
<keyword evidence="6" id="KW-1185">Reference proteome</keyword>
<organism evidence="5 6">
    <name type="scientific">Tagetes erecta</name>
    <name type="common">African marigold</name>
    <dbReference type="NCBI Taxonomy" id="13708"/>
    <lineage>
        <taxon>Eukaryota</taxon>
        <taxon>Viridiplantae</taxon>
        <taxon>Streptophyta</taxon>
        <taxon>Embryophyta</taxon>
        <taxon>Tracheophyta</taxon>
        <taxon>Spermatophyta</taxon>
        <taxon>Magnoliopsida</taxon>
        <taxon>eudicotyledons</taxon>
        <taxon>Gunneridae</taxon>
        <taxon>Pentapetalae</taxon>
        <taxon>asterids</taxon>
        <taxon>campanulids</taxon>
        <taxon>Asterales</taxon>
        <taxon>Asteraceae</taxon>
        <taxon>Asteroideae</taxon>
        <taxon>Heliantheae alliance</taxon>
        <taxon>Tageteae</taxon>
        <taxon>Tagetes</taxon>
    </lineage>
</organism>
<feature type="compositionally biased region" description="Basic and acidic residues" evidence="3">
    <location>
        <begin position="398"/>
        <end position="434"/>
    </location>
</feature>
<evidence type="ECO:0000313" key="5">
    <source>
        <dbReference type="EMBL" id="KAK1440277.1"/>
    </source>
</evidence>
<evidence type="ECO:0000259" key="4">
    <source>
        <dbReference type="PROSITE" id="PS50102"/>
    </source>
</evidence>
<feature type="compositionally biased region" description="Basic and acidic residues" evidence="3">
    <location>
        <begin position="555"/>
        <end position="574"/>
    </location>
</feature>
<dbReference type="FunFam" id="3.30.70.330:FF:000187">
    <property type="entry name" value="Heterogeneous nuclear ribonucleoprotein Q"/>
    <property type="match status" value="1"/>
</dbReference>
<protein>
    <recommendedName>
        <fullName evidence="4">RRM domain-containing protein</fullName>
    </recommendedName>
</protein>
<feature type="region of interest" description="Disordered" evidence="3">
    <location>
        <begin position="385"/>
        <end position="451"/>
    </location>
</feature>
<dbReference type="GO" id="GO:0003723">
    <property type="term" value="F:RNA binding"/>
    <property type="evidence" value="ECO:0007669"/>
    <property type="project" value="UniProtKB-UniRule"/>
</dbReference>
<evidence type="ECO:0000256" key="1">
    <source>
        <dbReference type="ARBA" id="ARBA00022884"/>
    </source>
</evidence>
<dbReference type="InterPro" id="IPR035979">
    <property type="entry name" value="RBD_domain_sf"/>
</dbReference>
<dbReference type="CDD" id="cd00590">
    <property type="entry name" value="RRM_SF"/>
    <property type="match status" value="3"/>
</dbReference>
<dbReference type="Pfam" id="PF00076">
    <property type="entry name" value="RRM_1"/>
    <property type="match status" value="3"/>
</dbReference>
<feature type="compositionally biased region" description="Basic and acidic residues" evidence="3">
    <location>
        <begin position="34"/>
        <end position="67"/>
    </location>
</feature>
<dbReference type="Proteomes" id="UP001229421">
    <property type="component" value="Unassembled WGS sequence"/>
</dbReference>
<comment type="caution">
    <text evidence="5">The sequence shown here is derived from an EMBL/GenBank/DDBJ whole genome shotgun (WGS) entry which is preliminary data.</text>
</comment>
<dbReference type="InterPro" id="IPR000504">
    <property type="entry name" value="RRM_dom"/>
</dbReference>
<name>A0AAD8LL21_TARER</name>
<evidence type="ECO:0000256" key="2">
    <source>
        <dbReference type="PROSITE-ProRule" id="PRU00176"/>
    </source>
</evidence>
<proteinExistence type="predicted"/>
<dbReference type="Gene3D" id="3.30.70.330">
    <property type="match status" value="3"/>
</dbReference>
<dbReference type="PANTHER" id="PTHR21245">
    <property type="entry name" value="HETEROGENEOUS NUCLEAR RIBONUCLEOPROTEIN"/>
    <property type="match status" value="1"/>
</dbReference>
<feature type="compositionally biased region" description="Polar residues" evidence="3">
    <location>
        <begin position="538"/>
        <end position="547"/>
    </location>
</feature>
<sequence length="682" mass="79400">MTPFKKRLLHRVEDPDPDTRCSSPTEGKEDEEYAVEKHERLETEGKNPSYEGEREYMNEQRDEGRLEEQEISEDNLYDEHGFDQDGYKKERHDVVRERQKKKELEVFVGGLDRETTEVDLREVFSQVGDITEVRLLMNHMTNKNKGFAFIRFATVEQARRALNEFKRPTINGKQCGVAPSQDSDTLFVGNICKTWSKDMLKEKLVYYGIDKFEELTLVEDAKTEGMNRGFAFLDFPTRADALEACRRLQKRDVIFGTDRTARVAFADTFIEPDDEIMAQVRTVFVDGLPPSWEEDIIKEHLRQFGKIEKVELARNMPAAKRDDFGFITFSTHEAAVSCVDGINDSELVFRNKKVKVRARLSRPRQRGKSAKYARGGYTVGTDSYGGYRSSWEPGSNRSDTHRFSDRARRTIRDRSPYDTGRRRSYDSRDNRDYDVSVSDRTASKRPYTSIDRSLKRRSPVYERGSFKTEYTRQGIPSNEWPVYRDSYSSRGANYIEDSSRNISRVHGRGNTRVYDDDDDDGGDRYMYIDHPSRYNEGGSRNFSSSSGLKRPYSSIEERHPRYTESSRRQSRPDFDYDNSSDLVYNDRMYGSEPTRLSRRRNQSPAGHSRGLYDKNTSNVGYRRVDIADDDPEEMYSRYGRERESRDYIPSRSDMRAESYSPDYSNHRVTDGYVGGRVSDSYY</sequence>
<keyword evidence="1 2" id="KW-0694">RNA-binding</keyword>
<gene>
    <name evidence="5" type="ORF">QVD17_06102</name>
</gene>
<feature type="domain" description="RRM" evidence="4">
    <location>
        <begin position="184"/>
        <end position="268"/>
    </location>
</feature>
<feature type="region of interest" description="Disordered" evidence="3">
    <location>
        <begin position="1"/>
        <end position="67"/>
    </location>
</feature>
<dbReference type="EMBL" id="JAUHHV010000001">
    <property type="protein sequence ID" value="KAK1440277.1"/>
    <property type="molecule type" value="Genomic_DNA"/>
</dbReference>
<dbReference type="AlphaFoldDB" id="A0AAD8LL21"/>
<evidence type="ECO:0000256" key="3">
    <source>
        <dbReference type="SAM" id="MobiDB-lite"/>
    </source>
</evidence>
<dbReference type="SUPFAM" id="SSF54928">
    <property type="entry name" value="RNA-binding domain, RBD"/>
    <property type="match status" value="3"/>
</dbReference>
<feature type="compositionally biased region" description="Basic and acidic residues" evidence="3">
    <location>
        <begin position="522"/>
        <end position="533"/>
    </location>
</feature>
<accession>A0AAD8LL21</accession>
<feature type="domain" description="RRM" evidence="4">
    <location>
        <begin position="281"/>
        <end position="361"/>
    </location>
</feature>
<dbReference type="InterPro" id="IPR012677">
    <property type="entry name" value="Nucleotide-bd_a/b_plait_sf"/>
</dbReference>
<feature type="domain" description="RRM" evidence="4">
    <location>
        <begin position="104"/>
        <end position="182"/>
    </location>
</feature>
<reference evidence="5" key="1">
    <citation type="journal article" date="2023" name="bioRxiv">
        <title>Improved chromosome-level genome assembly for marigold (Tagetes erecta).</title>
        <authorList>
            <person name="Jiang F."/>
            <person name="Yuan L."/>
            <person name="Wang S."/>
            <person name="Wang H."/>
            <person name="Xu D."/>
            <person name="Wang A."/>
            <person name="Fan W."/>
        </authorList>
    </citation>
    <scope>NUCLEOTIDE SEQUENCE</scope>
    <source>
        <strain evidence="5">WSJ</strain>
        <tissue evidence="5">Leaf</tissue>
    </source>
</reference>
<dbReference type="PROSITE" id="PS50102">
    <property type="entry name" value="RRM"/>
    <property type="match status" value="3"/>
</dbReference>
<dbReference type="SMART" id="SM00360">
    <property type="entry name" value="RRM"/>
    <property type="match status" value="3"/>
</dbReference>